<dbReference type="Proteomes" id="UP000386847">
    <property type="component" value="Chromosome"/>
</dbReference>
<organism evidence="4 5">
    <name type="scientific">Raineyella fluvialis</name>
    <dbReference type="NCBI Taxonomy" id="2662261"/>
    <lineage>
        <taxon>Bacteria</taxon>
        <taxon>Bacillati</taxon>
        <taxon>Actinomycetota</taxon>
        <taxon>Actinomycetes</taxon>
        <taxon>Propionibacteriales</taxon>
        <taxon>Propionibacteriaceae</taxon>
        <taxon>Raineyella</taxon>
    </lineage>
</organism>
<dbReference type="Pfam" id="PF02826">
    <property type="entry name" value="2-Hacid_dh_C"/>
    <property type="match status" value="1"/>
</dbReference>
<evidence type="ECO:0000259" key="3">
    <source>
        <dbReference type="Pfam" id="PF02826"/>
    </source>
</evidence>
<dbReference type="GO" id="GO:0030267">
    <property type="term" value="F:glyoxylate reductase (NADPH) activity"/>
    <property type="evidence" value="ECO:0007669"/>
    <property type="project" value="TreeGrafter"/>
</dbReference>
<dbReference type="PROSITE" id="PS00671">
    <property type="entry name" value="D_2_HYDROXYACID_DH_3"/>
    <property type="match status" value="1"/>
</dbReference>
<dbReference type="RefSeq" id="WP_153573370.1">
    <property type="nucleotide sequence ID" value="NZ_CP045725.1"/>
</dbReference>
<dbReference type="PANTHER" id="PTHR10996">
    <property type="entry name" value="2-HYDROXYACID DEHYDROGENASE-RELATED"/>
    <property type="match status" value="1"/>
</dbReference>
<dbReference type="SUPFAM" id="SSF52283">
    <property type="entry name" value="Formate/glycerate dehydrogenase catalytic domain-like"/>
    <property type="match status" value="1"/>
</dbReference>
<evidence type="ECO:0000256" key="1">
    <source>
        <dbReference type="ARBA" id="ARBA00023002"/>
    </source>
</evidence>
<dbReference type="GO" id="GO:0051287">
    <property type="term" value="F:NAD binding"/>
    <property type="evidence" value="ECO:0007669"/>
    <property type="project" value="InterPro"/>
</dbReference>
<dbReference type="SUPFAM" id="SSF51735">
    <property type="entry name" value="NAD(P)-binding Rossmann-fold domains"/>
    <property type="match status" value="1"/>
</dbReference>
<keyword evidence="5" id="KW-1185">Reference proteome</keyword>
<dbReference type="InterPro" id="IPR006140">
    <property type="entry name" value="D-isomer_DH_NAD-bd"/>
</dbReference>
<dbReference type="InterPro" id="IPR029753">
    <property type="entry name" value="D-isomer_DH_CS"/>
</dbReference>
<evidence type="ECO:0000313" key="4">
    <source>
        <dbReference type="EMBL" id="QGF24841.1"/>
    </source>
</evidence>
<dbReference type="KEGG" id="rain:Rai3103_15780"/>
<keyword evidence="2" id="KW-0520">NAD</keyword>
<dbReference type="InterPro" id="IPR050223">
    <property type="entry name" value="D-isomer_2-hydroxyacid_DH"/>
</dbReference>
<reference evidence="4 5" key="1">
    <citation type="submission" date="2019-10" db="EMBL/GenBank/DDBJ databases">
        <title>Genomic analysis of Raineyella sp. CBA3103.</title>
        <authorList>
            <person name="Roh S.W."/>
        </authorList>
    </citation>
    <scope>NUCLEOTIDE SEQUENCE [LARGE SCALE GENOMIC DNA]</scope>
    <source>
        <strain evidence="4 5">CBA3103</strain>
    </source>
</reference>
<dbReference type="GO" id="GO:0005829">
    <property type="term" value="C:cytosol"/>
    <property type="evidence" value="ECO:0007669"/>
    <property type="project" value="TreeGrafter"/>
</dbReference>
<evidence type="ECO:0000256" key="2">
    <source>
        <dbReference type="ARBA" id="ARBA00023027"/>
    </source>
</evidence>
<proteinExistence type="predicted"/>
<dbReference type="PANTHER" id="PTHR10996:SF178">
    <property type="entry name" value="2-HYDROXYACID DEHYDROGENASE YGL185C-RELATED"/>
    <property type="match status" value="1"/>
</dbReference>
<name>A0A5Q2FEM1_9ACTN</name>
<dbReference type="InterPro" id="IPR036291">
    <property type="entry name" value="NAD(P)-bd_dom_sf"/>
</dbReference>
<dbReference type="AlphaFoldDB" id="A0A5Q2FEM1"/>
<protein>
    <submittedName>
        <fullName evidence="4">Dihydrofolate reductase</fullName>
    </submittedName>
</protein>
<accession>A0A5Q2FEM1</accession>
<evidence type="ECO:0000313" key="5">
    <source>
        <dbReference type="Proteomes" id="UP000386847"/>
    </source>
</evidence>
<dbReference type="Gene3D" id="3.40.50.720">
    <property type="entry name" value="NAD(P)-binding Rossmann-like Domain"/>
    <property type="match status" value="2"/>
</dbReference>
<dbReference type="EMBL" id="CP045725">
    <property type="protein sequence ID" value="QGF24841.1"/>
    <property type="molecule type" value="Genomic_DNA"/>
</dbReference>
<keyword evidence="1" id="KW-0560">Oxidoreductase</keyword>
<gene>
    <name evidence="4" type="ORF">Rai3103_15780</name>
</gene>
<dbReference type="GO" id="GO:0016618">
    <property type="term" value="F:hydroxypyruvate reductase [NAD(P)H] activity"/>
    <property type="evidence" value="ECO:0007669"/>
    <property type="project" value="TreeGrafter"/>
</dbReference>
<sequence>MARIAWLPYADREEAEGHLGPLPDGIDVDFFTEDDCRDGEIRWPDSLAEVEFMVLPYLSGTTGLSRIAEMPRLRVVQSLLAGYEHLQPLVPEGVTLCTGAGIHDTATAELALALALANLRAIDVHARNGADPSLRWRRTIGRSLADRRATILGYGRIGTAIERRLDGFEAASITRVARRERAADVATGQPYVYPFEQLPGLLAATDVLFVTCPLTEQTEHLLDARALALLPDGALVVNVARGRVIDTDALLTECATGRLRAALDVTEPEPLPADHPLWTTPGVTITPHVGGWSEAFQPRADALIAAQLRRWADGEPLRNALPTTGTAR</sequence>
<feature type="domain" description="D-isomer specific 2-hydroxyacid dehydrogenase NAD-binding" evidence="3">
    <location>
        <begin position="113"/>
        <end position="290"/>
    </location>
</feature>